<dbReference type="InterPro" id="IPR018062">
    <property type="entry name" value="HTH_AraC-typ_CS"/>
</dbReference>
<keyword evidence="3" id="KW-0804">Transcription</keyword>
<dbReference type="GO" id="GO:0003700">
    <property type="term" value="F:DNA-binding transcription factor activity"/>
    <property type="evidence" value="ECO:0007669"/>
    <property type="project" value="InterPro"/>
</dbReference>
<proteinExistence type="predicted"/>
<dbReference type="SUPFAM" id="SSF51215">
    <property type="entry name" value="Regulatory protein AraC"/>
    <property type="match status" value="1"/>
</dbReference>
<organism evidence="5 6">
    <name type="scientific">Paenibacillus mangrovi</name>
    <dbReference type="NCBI Taxonomy" id="2931978"/>
    <lineage>
        <taxon>Bacteria</taxon>
        <taxon>Bacillati</taxon>
        <taxon>Bacillota</taxon>
        <taxon>Bacilli</taxon>
        <taxon>Bacillales</taxon>
        <taxon>Paenibacillaceae</taxon>
        <taxon>Paenibacillus</taxon>
    </lineage>
</organism>
<keyword evidence="1" id="KW-0805">Transcription regulation</keyword>
<evidence type="ECO:0000313" key="5">
    <source>
        <dbReference type="EMBL" id="MCJ8010429.1"/>
    </source>
</evidence>
<evidence type="ECO:0000256" key="1">
    <source>
        <dbReference type="ARBA" id="ARBA00023015"/>
    </source>
</evidence>
<dbReference type="PANTHER" id="PTHR43280">
    <property type="entry name" value="ARAC-FAMILY TRANSCRIPTIONAL REGULATOR"/>
    <property type="match status" value="1"/>
</dbReference>
<dbReference type="PANTHER" id="PTHR43280:SF28">
    <property type="entry name" value="HTH-TYPE TRANSCRIPTIONAL ACTIVATOR RHAS"/>
    <property type="match status" value="1"/>
</dbReference>
<feature type="domain" description="HTH araC/xylS-type" evidence="4">
    <location>
        <begin position="175"/>
        <end position="272"/>
    </location>
</feature>
<accession>A0A9X1WRM4</accession>
<sequence>MDNAIGLDSNPYLVNMQLDLFFAAYTKVPVTWRDYDYTPNFNKMYYITEGEGYLKIGKQEYYPKPGELYIMPAGILQSYSTISDNTLGKYWCHFTSKLGDLQLFDHVAVSSYVVQPEPAEMKGLFERLIRYANRDDLTSRFRIRSILLELLSSFFDLCGHTKLNRTTNSTYDKMSAVLQHIEDNVSLQMTVEELAHIAHFQPNYFIHVFKNFTGLSPIQYINRHRLEKATQLLTFTSMSISSIADSIGLELSYFSRMFKEHSGYAPSTYRELMAGPRTK</sequence>
<reference evidence="5" key="1">
    <citation type="submission" date="2022-04" db="EMBL/GenBank/DDBJ databases">
        <title>Paenibacillus mangrovi sp. nov., a novel endophytic bacterium isolated from bark of Kandelia candel.</title>
        <authorList>
            <person name="Tuo L."/>
        </authorList>
    </citation>
    <scope>NUCLEOTIDE SEQUENCE</scope>
    <source>
        <strain evidence="5">KQZ6P-2</strain>
    </source>
</reference>
<dbReference type="AlphaFoldDB" id="A0A9X1WRM4"/>
<dbReference type="PROSITE" id="PS01124">
    <property type="entry name" value="HTH_ARAC_FAMILY_2"/>
    <property type="match status" value="1"/>
</dbReference>
<dbReference type="PROSITE" id="PS00041">
    <property type="entry name" value="HTH_ARAC_FAMILY_1"/>
    <property type="match status" value="1"/>
</dbReference>
<keyword evidence="2" id="KW-0238">DNA-binding</keyword>
<dbReference type="Pfam" id="PF02311">
    <property type="entry name" value="AraC_binding"/>
    <property type="match status" value="1"/>
</dbReference>
<dbReference type="GO" id="GO:0043565">
    <property type="term" value="F:sequence-specific DNA binding"/>
    <property type="evidence" value="ECO:0007669"/>
    <property type="project" value="InterPro"/>
</dbReference>
<dbReference type="RefSeq" id="WP_244718442.1">
    <property type="nucleotide sequence ID" value="NZ_JALIRP010000001.1"/>
</dbReference>
<dbReference type="SMART" id="SM00342">
    <property type="entry name" value="HTH_ARAC"/>
    <property type="match status" value="1"/>
</dbReference>
<evidence type="ECO:0000259" key="4">
    <source>
        <dbReference type="PROSITE" id="PS01124"/>
    </source>
</evidence>
<keyword evidence="6" id="KW-1185">Reference proteome</keyword>
<dbReference type="Proteomes" id="UP001139347">
    <property type="component" value="Unassembled WGS sequence"/>
</dbReference>
<dbReference type="Gene3D" id="1.10.10.60">
    <property type="entry name" value="Homeodomain-like"/>
    <property type="match status" value="2"/>
</dbReference>
<dbReference type="Pfam" id="PF12833">
    <property type="entry name" value="HTH_18"/>
    <property type="match status" value="1"/>
</dbReference>
<dbReference type="InterPro" id="IPR009057">
    <property type="entry name" value="Homeodomain-like_sf"/>
</dbReference>
<dbReference type="InterPro" id="IPR037923">
    <property type="entry name" value="HTH-like"/>
</dbReference>
<evidence type="ECO:0000256" key="2">
    <source>
        <dbReference type="ARBA" id="ARBA00023125"/>
    </source>
</evidence>
<evidence type="ECO:0000313" key="6">
    <source>
        <dbReference type="Proteomes" id="UP001139347"/>
    </source>
</evidence>
<gene>
    <name evidence="5" type="ORF">MUG84_01570</name>
</gene>
<name>A0A9X1WRM4_9BACL</name>
<dbReference type="InterPro" id="IPR003313">
    <property type="entry name" value="AraC-bd"/>
</dbReference>
<dbReference type="EMBL" id="JALIRP010000001">
    <property type="protein sequence ID" value="MCJ8010429.1"/>
    <property type="molecule type" value="Genomic_DNA"/>
</dbReference>
<protein>
    <submittedName>
        <fullName evidence="5">AraC family transcriptional regulator</fullName>
    </submittedName>
</protein>
<comment type="caution">
    <text evidence="5">The sequence shown here is derived from an EMBL/GenBank/DDBJ whole genome shotgun (WGS) entry which is preliminary data.</text>
</comment>
<dbReference type="Gene3D" id="2.60.120.280">
    <property type="entry name" value="Regulatory protein AraC"/>
    <property type="match status" value="1"/>
</dbReference>
<dbReference type="InterPro" id="IPR018060">
    <property type="entry name" value="HTH_AraC"/>
</dbReference>
<evidence type="ECO:0000256" key="3">
    <source>
        <dbReference type="ARBA" id="ARBA00023163"/>
    </source>
</evidence>
<dbReference type="SUPFAM" id="SSF46689">
    <property type="entry name" value="Homeodomain-like"/>
    <property type="match status" value="2"/>
</dbReference>